<dbReference type="CDD" id="cd01650">
    <property type="entry name" value="RT_nLTR_like"/>
    <property type="match status" value="1"/>
</dbReference>
<dbReference type="PANTHER" id="PTHR33116:SF81">
    <property type="entry name" value="RNA-DIRECTED DNA POLYMERASE"/>
    <property type="match status" value="1"/>
</dbReference>
<dbReference type="InterPro" id="IPR000477">
    <property type="entry name" value="RT_dom"/>
</dbReference>
<evidence type="ECO:0000259" key="1">
    <source>
        <dbReference type="PROSITE" id="PS50878"/>
    </source>
</evidence>
<keyword evidence="2" id="KW-0808">Transferase</keyword>
<name>A0ABQ5A973_9ASTR</name>
<feature type="domain" description="Reverse transcriptase" evidence="1">
    <location>
        <begin position="1"/>
        <end position="251"/>
    </location>
</feature>
<keyword evidence="2" id="KW-0695">RNA-directed DNA polymerase</keyword>
<accession>A0ABQ5A973</accession>
<dbReference type="Proteomes" id="UP001151760">
    <property type="component" value="Unassembled WGS sequence"/>
</dbReference>
<reference evidence="2" key="2">
    <citation type="submission" date="2022-01" db="EMBL/GenBank/DDBJ databases">
        <authorList>
            <person name="Yamashiro T."/>
            <person name="Shiraishi A."/>
            <person name="Satake H."/>
            <person name="Nakayama K."/>
        </authorList>
    </citation>
    <scope>NUCLEOTIDE SEQUENCE</scope>
</reference>
<evidence type="ECO:0000313" key="2">
    <source>
        <dbReference type="EMBL" id="GJS98578.1"/>
    </source>
</evidence>
<organism evidence="2 3">
    <name type="scientific">Tanacetum coccineum</name>
    <dbReference type="NCBI Taxonomy" id="301880"/>
    <lineage>
        <taxon>Eukaryota</taxon>
        <taxon>Viridiplantae</taxon>
        <taxon>Streptophyta</taxon>
        <taxon>Embryophyta</taxon>
        <taxon>Tracheophyta</taxon>
        <taxon>Spermatophyta</taxon>
        <taxon>Magnoliopsida</taxon>
        <taxon>eudicotyledons</taxon>
        <taxon>Gunneridae</taxon>
        <taxon>Pentapetalae</taxon>
        <taxon>asterids</taxon>
        <taxon>campanulids</taxon>
        <taxon>Asterales</taxon>
        <taxon>Asteraceae</taxon>
        <taxon>Asteroideae</taxon>
        <taxon>Anthemideae</taxon>
        <taxon>Anthemidinae</taxon>
        <taxon>Tanacetum</taxon>
    </lineage>
</organism>
<dbReference type="InterPro" id="IPR026960">
    <property type="entry name" value="RVT-Znf"/>
</dbReference>
<sequence>MVISDFCPISLIGAQYKIITKVLANRLAKVIDSVIGHEQSAFIKNRQILDGPLMVSEAIQWCKRKNSKLLIFKIDFEKAFDSISWDFLFQVMHFMGFNDTWIKWISGCLSTATSSILINGSPTREFNISRGLRQGDPLSPFLFIIAMEGLHVALEDAIAAGLYRCLKVNTLNLSHLFFADDVLFIGEWSRDNIKCLVSILECFHRVSGLKINYRKSNLFGVGVPSIEVSQAALITGCNAMQTPFSYLGLPIDCNMANVKNWDPIVDKFSKRLSKWKSSMLSIGGRATLISSVLGSIGTYYLSLFPMPSTVNKKLESMRSHFFWGSDENSKKIPWISWNLVLASKENGGLGIGSLYSLNQALMQKWRWRFFNNPNSLWVRLLTSIHGDIDDASSFHSHARNQGVWGRIVGTINSLHDKGIIPHSFLKRRINNGASTRFWHETWINSTPLRQQYPRLFHLALNKNCSIQDCWNNGWSLEWSRSISSGANAFNIANLYNQLANYSLNDSDDDWTWDIGMSTFTVKHTREYIDQSYLPNDGMETRWNRFLPKKINIFIWRSLRDRLPTRWNLSRKGIDIDSLSCPICDTGIETIQHTLWTCSLATTVWHRIFSWL</sequence>
<dbReference type="Pfam" id="PF00078">
    <property type="entry name" value="RVT_1"/>
    <property type="match status" value="1"/>
</dbReference>
<dbReference type="PANTHER" id="PTHR33116">
    <property type="entry name" value="REVERSE TRANSCRIPTASE ZINC-BINDING DOMAIN-CONTAINING PROTEIN-RELATED-RELATED"/>
    <property type="match status" value="1"/>
</dbReference>
<dbReference type="PROSITE" id="PS50878">
    <property type="entry name" value="RT_POL"/>
    <property type="match status" value="1"/>
</dbReference>
<protein>
    <submittedName>
        <fullName evidence="2">RNA-directed DNA polymerase, eukaryota, reverse transcriptase zinc-binding domain protein</fullName>
    </submittedName>
</protein>
<comment type="caution">
    <text evidence="2">The sequence shown here is derived from an EMBL/GenBank/DDBJ whole genome shotgun (WGS) entry which is preliminary data.</text>
</comment>
<keyword evidence="2" id="KW-0548">Nucleotidyltransferase</keyword>
<proteinExistence type="predicted"/>
<keyword evidence="3" id="KW-1185">Reference proteome</keyword>
<reference evidence="2" key="1">
    <citation type="journal article" date="2022" name="Int. J. Mol. Sci.">
        <title>Draft Genome of Tanacetum Coccineum: Genomic Comparison of Closely Related Tanacetum-Family Plants.</title>
        <authorList>
            <person name="Yamashiro T."/>
            <person name="Shiraishi A."/>
            <person name="Nakayama K."/>
            <person name="Satake H."/>
        </authorList>
    </citation>
    <scope>NUCLEOTIDE SEQUENCE</scope>
</reference>
<dbReference type="EMBL" id="BQNB010012055">
    <property type="protein sequence ID" value="GJS98578.1"/>
    <property type="molecule type" value="Genomic_DNA"/>
</dbReference>
<dbReference type="GO" id="GO:0003964">
    <property type="term" value="F:RNA-directed DNA polymerase activity"/>
    <property type="evidence" value="ECO:0007669"/>
    <property type="project" value="UniProtKB-KW"/>
</dbReference>
<dbReference type="SUPFAM" id="SSF56672">
    <property type="entry name" value="DNA/RNA polymerases"/>
    <property type="match status" value="1"/>
</dbReference>
<evidence type="ECO:0000313" key="3">
    <source>
        <dbReference type="Proteomes" id="UP001151760"/>
    </source>
</evidence>
<dbReference type="Pfam" id="PF13966">
    <property type="entry name" value="zf-RVT"/>
    <property type="match status" value="1"/>
</dbReference>
<dbReference type="InterPro" id="IPR043502">
    <property type="entry name" value="DNA/RNA_pol_sf"/>
</dbReference>
<gene>
    <name evidence="2" type="ORF">Tco_0819748</name>
</gene>